<evidence type="ECO:0000259" key="2">
    <source>
        <dbReference type="PROSITE" id="PS50263"/>
    </source>
</evidence>
<name>A0ABY4C3K4_9MICO</name>
<dbReference type="PANTHER" id="PTHR23088:SF27">
    <property type="entry name" value="DEAMINATED GLUTATHIONE AMIDASE"/>
    <property type="match status" value="1"/>
</dbReference>
<sequence length="295" mass="31258">MSTAPAADTAAADTAAADTADSAAEPAVAPAVAIAVAQFAPTTDVDANLHEIARLAGLAAARGARVVVFPEYAMCFTPAPGQEMVDAAEPLDGEFVHALADLAGELGVHVVAGVLEQTEDRARFRNTVVALAPDGALVATYRKLHLYDAFGQRESEWVEAGELADPEVFDAHGLRFGLQTCYDVRFPEVSRRIVDAGADVILMPAEWVRGPLKEAHWRTLTTARAIENTVYVAAADHPAPVSAGNSMIVDPMGVEVATVGEGTDIALAWVSRERIDATRRLNPALELRRFGVAPR</sequence>
<dbReference type="InterPro" id="IPR036526">
    <property type="entry name" value="C-N_Hydrolase_sf"/>
</dbReference>
<dbReference type="Pfam" id="PF00795">
    <property type="entry name" value="CN_hydrolase"/>
    <property type="match status" value="1"/>
</dbReference>
<dbReference type="InterPro" id="IPR001110">
    <property type="entry name" value="UPF0012_CS"/>
</dbReference>
<dbReference type="Proteomes" id="UP000832097">
    <property type="component" value="Chromosome"/>
</dbReference>
<keyword evidence="4" id="KW-1185">Reference proteome</keyword>
<dbReference type="InterPro" id="IPR003010">
    <property type="entry name" value="C-N_Hydrolase"/>
</dbReference>
<gene>
    <name evidence="3" type="ORF">MTO99_07390</name>
</gene>
<dbReference type="RefSeq" id="WP_243558168.1">
    <property type="nucleotide sequence ID" value="NZ_CP094528.1"/>
</dbReference>
<keyword evidence="3" id="KW-0378">Hydrolase</keyword>
<dbReference type="PROSITE" id="PS50263">
    <property type="entry name" value="CN_HYDROLASE"/>
    <property type="match status" value="1"/>
</dbReference>
<proteinExistence type="inferred from homology"/>
<dbReference type="EMBL" id="CP094528">
    <property type="protein sequence ID" value="UOE45569.1"/>
    <property type="molecule type" value="Genomic_DNA"/>
</dbReference>
<dbReference type="CDD" id="cd07581">
    <property type="entry name" value="nitrilase_3"/>
    <property type="match status" value="1"/>
</dbReference>
<reference evidence="3 4" key="1">
    <citation type="submission" date="2022-03" db="EMBL/GenBank/DDBJ databases">
        <title>Mucilaginibacter sp. isolated from the gut of Protaetia brevitarsis seulensis larvae.</title>
        <authorList>
            <person name="Won M."/>
            <person name="Kim S.-J."/>
            <person name="Kwon S.-W."/>
        </authorList>
    </citation>
    <scope>NUCLEOTIDE SEQUENCE [LARGE SCALE GENOMIC DNA]</scope>
    <source>
        <strain evidence="3 4">CFWR-12</strain>
    </source>
</reference>
<dbReference type="GO" id="GO:0016787">
    <property type="term" value="F:hydrolase activity"/>
    <property type="evidence" value="ECO:0007669"/>
    <property type="project" value="UniProtKB-KW"/>
</dbReference>
<evidence type="ECO:0000313" key="4">
    <source>
        <dbReference type="Proteomes" id="UP000832097"/>
    </source>
</evidence>
<dbReference type="PROSITE" id="PS01227">
    <property type="entry name" value="UPF0012"/>
    <property type="match status" value="1"/>
</dbReference>
<protein>
    <submittedName>
        <fullName evidence="3">Carbon-nitrogen hydrolase family protein</fullName>
    </submittedName>
</protein>
<dbReference type="SUPFAM" id="SSF56317">
    <property type="entry name" value="Carbon-nitrogen hydrolase"/>
    <property type="match status" value="1"/>
</dbReference>
<organism evidence="3 4">
    <name type="scientific">Agromyces larvae</name>
    <dbReference type="NCBI Taxonomy" id="2929802"/>
    <lineage>
        <taxon>Bacteria</taxon>
        <taxon>Bacillati</taxon>
        <taxon>Actinomycetota</taxon>
        <taxon>Actinomycetes</taxon>
        <taxon>Micrococcales</taxon>
        <taxon>Microbacteriaceae</taxon>
        <taxon>Agromyces</taxon>
    </lineage>
</organism>
<feature type="domain" description="CN hydrolase" evidence="2">
    <location>
        <begin position="32"/>
        <end position="272"/>
    </location>
</feature>
<dbReference type="Gene3D" id="3.60.110.10">
    <property type="entry name" value="Carbon-nitrogen hydrolase"/>
    <property type="match status" value="1"/>
</dbReference>
<evidence type="ECO:0000256" key="1">
    <source>
        <dbReference type="ARBA" id="ARBA00010613"/>
    </source>
</evidence>
<accession>A0ABY4C3K4</accession>
<dbReference type="PANTHER" id="PTHR23088">
    <property type="entry name" value="NITRILASE-RELATED"/>
    <property type="match status" value="1"/>
</dbReference>
<evidence type="ECO:0000313" key="3">
    <source>
        <dbReference type="EMBL" id="UOE45569.1"/>
    </source>
</evidence>
<comment type="similarity">
    <text evidence="1">Belongs to the carbon-nitrogen hydrolase superfamily. NIT1/NIT2 family.</text>
</comment>